<gene>
    <name evidence="1" type="ORF">TIFTF001_032981</name>
</gene>
<evidence type="ECO:0000313" key="1">
    <source>
        <dbReference type="EMBL" id="GMN63907.1"/>
    </source>
</evidence>
<name>A0AA88J7D3_FICCA</name>
<dbReference type="Proteomes" id="UP001187192">
    <property type="component" value="Unassembled WGS sequence"/>
</dbReference>
<dbReference type="EMBL" id="BTGU01000162">
    <property type="protein sequence ID" value="GMN63907.1"/>
    <property type="molecule type" value="Genomic_DNA"/>
</dbReference>
<accession>A0AA88J7D3</accession>
<evidence type="ECO:0000313" key="2">
    <source>
        <dbReference type="Proteomes" id="UP001187192"/>
    </source>
</evidence>
<reference evidence="1" key="1">
    <citation type="submission" date="2023-07" db="EMBL/GenBank/DDBJ databases">
        <title>draft genome sequence of fig (Ficus carica).</title>
        <authorList>
            <person name="Takahashi T."/>
            <person name="Nishimura K."/>
        </authorList>
    </citation>
    <scope>NUCLEOTIDE SEQUENCE</scope>
</reference>
<keyword evidence="2" id="KW-1185">Reference proteome</keyword>
<dbReference type="AlphaFoldDB" id="A0AA88J7D3"/>
<sequence>MAGEGRWGVGVHFWGIWVLNLFNGGWCLCSPAAVAVGGEVLVFAGDVRVEAELGDGWKGGGRLGLAKERLSSWVEFNGCRGKHLKLVLGIGFGCGVGLERKRSQRLTKAARRSAMSLRESGSHSELYLLCILIRASEIRFERCHRPSLNMPKKEKATIDEGGKEISNEFEGIQIA</sequence>
<comment type="caution">
    <text evidence="1">The sequence shown here is derived from an EMBL/GenBank/DDBJ whole genome shotgun (WGS) entry which is preliminary data.</text>
</comment>
<proteinExistence type="predicted"/>
<organism evidence="1 2">
    <name type="scientific">Ficus carica</name>
    <name type="common">Common fig</name>
    <dbReference type="NCBI Taxonomy" id="3494"/>
    <lineage>
        <taxon>Eukaryota</taxon>
        <taxon>Viridiplantae</taxon>
        <taxon>Streptophyta</taxon>
        <taxon>Embryophyta</taxon>
        <taxon>Tracheophyta</taxon>
        <taxon>Spermatophyta</taxon>
        <taxon>Magnoliopsida</taxon>
        <taxon>eudicotyledons</taxon>
        <taxon>Gunneridae</taxon>
        <taxon>Pentapetalae</taxon>
        <taxon>rosids</taxon>
        <taxon>fabids</taxon>
        <taxon>Rosales</taxon>
        <taxon>Moraceae</taxon>
        <taxon>Ficeae</taxon>
        <taxon>Ficus</taxon>
    </lineage>
</organism>
<protein>
    <submittedName>
        <fullName evidence="1">Uncharacterized protein</fullName>
    </submittedName>
</protein>